<dbReference type="EMBL" id="MLAK01001358">
    <property type="protein sequence ID" value="OHS94011.1"/>
    <property type="molecule type" value="Genomic_DNA"/>
</dbReference>
<comment type="subcellular location">
    <subcellularLocation>
        <location evidence="1">Endoplasmic reticulum</location>
    </subcellularLocation>
    <subcellularLocation>
        <location evidence="7">Golgi apparatus</location>
        <location evidence="7">cis-Golgi network</location>
    </subcellularLocation>
</comment>
<sequence length="177" mass="20135">MSKFNLPDKTTKIPKTTYALLFGELVQYCHQKVDSLDNFAKQLQSMGYPIGCTIFEVLSQGKETNFKRPVKEVPMLLLLKEKIWPFLFGSQATDLQQQVDDQSCYMLYDDKPMITQYISHPSDIRSQFSCCSFVAGIIEGILHSAGFPCRISTHPNPQSPQTDAVVYLIKFLEDPNK</sequence>
<dbReference type="InterPro" id="IPR024096">
    <property type="entry name" value="NO_sig/Golgi_transp_ligand-bd"/>
</dbReference>
<dbReference type="VEuPathDB" id="TrichDB:TRFO_39837"/>
<evidence type="ECO:0000256" key="5">
    <source>
        <dbReference type="ARBA" id="ARBA00022892"/>
    </source>
</evidence>
<dbReference type="Pfam" id="PF04051">
    <property type="entry name" value="TRAPP"/>
    <property type="match status" value="1"/>
</dbReference>
<protein>
    <recommendedName>
        <fullName evidence="7">Trafficking protein particle complex subunit</fullName>
    </recommendedName>
</protein>
<evidence type="ECO:0000256" key="2">
    <source>
        <dbReference type="ARBA" id="ARBA00006218"/>
    </source>
</evidence>
<keyword evidence="3 7" id="KW-0813">Transport</keyword>
<comment type="subunit">
    <text evidence="7">Part of the multisubunit TRAPP (transport protein particle) complex.</text>
</comment>
<accession>A0A1J4J8J6</accession>
<evidence type="ECO:0000256" key="3">
    <source>
        <dbReference type="ARBA" id="ARBA00022448"/>
    </source>
</evidence>
<dbReference type="AlphaFoldDB" id="A0A1J4J8J6"/>
<evidence type="ECO:0000256" key="6">
    <source>
        <dbReference type="ARBA" id="ARBA00023034"/>
    </source>
</evidence>
<dbReference type="GO" id="GO:1990070">
    <property type="term" value="C:TRAPPI protein complex"/>
    <property type="evidence" value="ECO:0007669"/>
    <property type="project" value="TreeGrafter"/>
</dbReference>
<dbReference type="SUPFAM" id="SSF111126">
    <property type="entry name" value="Ligand-binding domain in the NO signalling and Golgi transport"/>
    <property type="match status" value="1"/>
</dbReference>
<evidence type="ECO:0000256" key="1">
    <source>
        <dbReference type="ARBA" id="ARBA00004240"/>
    </source>
</evidence>
<gene>
    <name evidence="8" type="ORF">TRFO_39837</name>
</gene>
<evidence type="ECO:0000313" key="8">
    <source>
        <dbReference type="EMBL" id="OHS94011.1"/>
    </source>
</evidence>
<keyword evidence="6 7" id="KW-0333">Golgi apparatus</keyword>
<evidence type="ECO:0000256" key="4">
    <source>
        <dbReference type="ARBA" id="ARBA00022824"/>
    </source>
</evidence>
<dbReference type="GO" id="GO:1990071">
    <property type="term" value="C:TRAPPII protein complex"/>
    <property type="evidence" value="ECO:0007669"/>
    <property type="project" value="TreeGrafter"/>
</dbReference>
<dbReference type="GeneID" id="94847570"/>
<dbReference type="GO" id="GO:0005783">
    <property type="term" value="C:endoplasmic reticulum"/>
    <property type="evidence" value="ECO:0007669"/>
    <property type="project" value="UniProtKB-SubCell"/>
</dbReference>
<dbReference type="GO" id="GO:0006888">
    <property type="term" value="P:endoplasmic reticulum to Golgi vesicle-mediated transport"/>
    <property type="evidence" value="ECO:0007669"/>
    <property type="project" value="TreeGrafter"/>
</dbReference>
<organism evidence="8 9">
    <name type="scientific">Tritrichomonas foetus</name>
    <dbReference type="NCBI Taxonomy" id="1144522"/>
    <lineage>
        <taxon>Eukaryota</taxon>
        <taxon>Metamonada</taxon>
        <taxon>Parabasalia</taxon>
        <taxon>Tritrichomonadida</taxon>
        <taxon>Tritrichomonadidae</taxon>
        <taxon>Tritrichomonas</taxon>
    </lineage>
</organism>
<reference evidence="8" key="1">
    <citation type="submission" date="2016-10" db="EMBL/GenBank/DDBJ databases">
        <authorList>
            <person name="Benchimol M."/>
            <person name="Almeida L.G."/>
            <person name="Vasconcelos A.T."/>
            <person name="Perreira-Neves A."/>
            <person name="Rosa I.A."/>
            <person name="Tasca T."/>
            <person name="Bogo M.R."/>
            <person name="de Souza W."/>
        </authorList>
    </citation>
    <scope>NUCLEOTIDE SEQUENCE [LARGE SCALE GENOMIC DNA]</scope>
    <source>
        <strain evidence="8">K</strain>
    </source>
</reference>
<dbReference type="Proteomes" id="UP000179807">
    <property type="component" value="Unassembled WGS sequence"/>
</dbReference>
<dbReference type="InterPro" id="IPR016696">
    <property type="entry name" value="TRAPP-I_su5"/>
</dbReference>
<dbReference type="CDD" id="cd14943">
    <property type="entry name" value="TRAPPC5_Trs31"/>
    <property type="match status" value="1"/>
</dbReference>
<dbReference type="GO" id="GO:1990072">
    <property type="term" value="C:TRAPPIII protein complex"/>
    <property type="evidence" value="ECO:0007669"/>
    <property type="project" value="TreeGrafter"/>
</dbReference>
<keyword evidence="4 7" id="KW-0256">Endoplasmic reticulum</keyword>
<dbReference type="OrthoDB" id="10254842at2759"/>
<keyword evidence="5 7" id="KW-0931">ER-Golgi transport</keyword>
<dbReference type="InterPro" id="IPR007194">
    <property type="entry name" value="TRAPP_component"/>
</dbReference>
<proteinExistence type="inferred from homology"/>
<keyword evidence="9" id="KW-1185">Reference proteome</keyword>
<dbReference type="PANTHER" id="PTHR20902">
    <property type="entry name" value="41-2 PROTEIN ANTIGEN-RELATED"/>
    <property type="match status" value="1"/>
</dbReference>
<dbReference type="PIRSF" id="PIRSF017479">
    <property type="entry name" value="TRAPP_I_complex_Trs31"/>
    <property type="match status" value="1"/>
</dbReference>
<dbReference type="RefSeq" id="XP_068347148.1">
    <property type="nucleotide sequence ID" value="XM_068512866.1"/>
</dbReference>
<comment type="similarity">
    <text evidence="2 7">Belongs to the TRAPP small subunits family. BET3 subfamily.</text>
</comment>
<dbReference type="PANTHER" id="PTHR20902:SF0">
    <property type="entry name" value="TRAFFICKING PROTEIN PARTICLE COMPLEX SUBUNIT 5"/>
    <property type="match status" value="1"/>
</dbReference>
<name>A0A1J4J8J6_9EUKA</name>
<dbReference type="Gene3D" id="3.30.1380.20">
    <property type="entry name" value="Trafficking protein particle complex subunit 3"/>
    <property type="match status" value="1"/>
</dbReference>
<evidence type="ECO:0000313" key="9">
    <source>
        <dbReference type="Proteomes" id="UP000179807"/>
    </source>
</evidence>
<evidence type="ECO:0000256" key="7">
    <source>
        <dbReference type="PIRNR" id="PIRNR017479"/>
    </source>
</evidence>
<comment type="caution">
    <text evidence="8">The sequence shown here is derived from an EMBL/GenBank/DDBJ whole genome shotgun (WGS) entry which is preliminary data.</text>
</comment>